<dbReference type="PROSITE" id="PS50977">
    <property type="entry name" value="HTH_TETR_2"/>
    <property type="match status" value="1"/>
</dbReference>
<dbReference type="PANTHER" id="PTHR30055">
    <property type="entry name" value="HTH-TYPE TRANSCRIPTIONAL REGULATOR RUTR"/>
    <property type="match status" value="1"/>
</dbReference>
<evidence type="ECO:0000256" key="1">
    <source>
        <dbReference type="ARBA" id="ARBA00023015"/>
    </source>
</evidence>
<feature type="domain" description="HTH tetR-type" evidence="5">
    <location>
        <begin position="2"/>
        <end position="62"/>
    </location>
</feature>
<dbReference type="SUPFAM" id="SSF48498">
    <property type="entry name" value="Tetracyclin repressor-like, C-terminal domain"/>
    <property type="match status" value="1"/>
</dbReference>
<comment type="caution">
    <text evidence="6">The sequence shown here is derived from an EMBL/GenBank/DDBJ whole genome shotgun (WGS) entry which is preliminary data.</text>
</comment>
<evidence type="ECO:0000313" key="6">
    <source>
        <dbReference type="EMBL" id="GAA3547687.1"/>
    </source>
</evidence>
<reference evidence="7" key="1">
    <citation type="journal article" date="2019" name="Int. J. Syst. Evol. Microbiol.">
        <title>The Global Catalogue of Microorganisms (GCM) 10K type strain sequencing project: providing services to taxonomists for standard genome sequencing and annotation.</title>
        <authorList>
            <consortium name="The Broad Institute Genomics Platform"/>
            <consortium name="The Broad Institute Genome Sequencing Center for Infectious Disease"/>
            <person name="Wu L."/>
            <person name="Ma J."/>
        </authorList>
    </citation>
    <scope>NUCLEOTIDE SEQUENCE [LARGE SCALE GENOMIC DNA]</scope>
    <source>
        <strain evidence="7">JCM 16898</strain>
    </source>
</reference>
<dbReference type="Pfam" id="PF00440">
    <property type="entry name" value="TetR_N"/>
    <property type="match status" value="1"/>
</dbReference>
<keyword evidence="1" id="KW-0805">Transcription regulation</keyword>
<organism evidence="6 7">
    <name type="scientific">Amycolatopsis ultiminotia</name>
    <dbReference type="NCBI Taxonomy" id="543629"/>
    <lineage>
        <taxon>Bacteria</taxon>
        <taxon>Bacillati</taxon>
        <taxon>Actinomycetota</taxon>
        <taxon>Actinomycetes</taxon>
        <taxon>Pseudonocardiales</taxon>
        <taxon>Pseudonocardiaceae</taxon>
        <taxon>Amycolatopsis</taxon>
    </lineage>
</organism>
<dbReference type="InterPro" id="IPR009057">
    <property type="entry name" value="Homeodomain-like_sf"/>
</dbReference>
<feature type="DNA-binding region" description="H-T-H motif" evidence="4">
    <location>
        <begin position="25"/>
        <end position="44"/>
    </location>
</feature>
<dbReference type="Proteomes" id="UP001500689">
    <property type="component" value="Unassembled WGS sequence"/>
</dbReference>
<keyword evidence="2 4" id="KW-0238">DNA-binding</keyword>
<dbReference type="PANTHER" id="PTHR30055:SF226">
    <property type="entry name" value="HTH-TYPE TRANSCRIPTIONAL REGULATOR PKSA"/>
    <property type="match status" value="1"/>
</dbReference>
<evidence type="ECO:0000256" key="4">
    <source>
        <dbReference type="PROSITE-ProRule" id="PRU00335"/>
    </source>
</evidence>
<evidence type="ECO:0000313" key="7">
    <source>
        <dbReference type="Proteomes" id="UP001500689"/>
    </source>
</evidence>
<keyword evidence="7" id="KW-1185">Reference proteome</keyword>
<dbReference type="Pfam" id="PF13305">
    <property type="entry name" value="TetR_C_33"/>
    <property type="match status" value="1"/>
</dbReference>
<evidence type="ECO:0000256" key="3">
    <source>
        <dbReference type="ARBA" id="ARBA00023163"/>
    </source>
</evidence>
<dbReference type="Gene3D" id="1.10.357.10">
    <property type="entry name" value="Tetracycline Repressor, domain 2"/>
    <property type="match status" value="1"/>
</dbReference>
<dbReference type="InterPro" id="IPR001647">
    <property type="entry name" value="HTH_TetR"/>
</dbReference>
<evidence type="ECO:0000256" key="2">
    <source>
        <dbReference type="ARBA" id="ARBA00023125"/>
    </source>
</evidence>
<dbReference type="EMBL" id="BAAAZN010000006">
    <property type="protein sequence ID" value="GAA3547687.1"/>
    <property type="molecule type" value="Genomic_DNA"/>
</dbReference>
<evidence type="ECO:0000259" key="5">
    <source>
        <dbReference type="PROSITE" id="PS50977"/>
    </source>
</evidence>
<keyword evidence="3" id="KW-0804">Transcription</keyword>
<gene>
    <name evidence="6" type="ORF">GCM10022222_34120</name>
</gene>
<name>A0ABP6WBE9_9PSEU</name>
<dbReference type="InterPro" id="IPR050109">
    <property type="entry name" value="HTH-type_TetR-like_transc_reg"/>
</dbReference>
<dbReference type="PRINTS" id="PR00455">
    <property type="entry name" value="HTHTETR"/>
</dbReference>
<dbReference type="InterPro" id="IPR036271">
    <property type="entry name" value="Tet_transcr_reg_TetR-rel_C_sf"/>
</dbReference>
<dbReference type="SUPFAM" id="SSF46689">
    <property type="entry name" value="Homeodomain-like"/>
    <property type="match status" value="1"/>
</dbReference>
<proteinExistence type="predicted"/>
<dbReference type="RefSeq" id="WP_344860800.1">
    <property type="nucleotide sequence ID" value="NZ_BAAAZN010000006.1"/>
</dbReference>
<dbReference type="InterPro" id="IPR025996">
    <property type="entry name" value="MT1864/Rv1816-like_C"/>
</dbReference>
<accession>A0ABP6WBE9</accession>
<sequence>MRDLRRATLDATARLLAEQGAGGLSVRKIAAAAECSTISVYHYFEHKQGLLDAVHAEGHRRLREAQSAQQHTADPEADVRNTCLVYREVALSYPDYFRVMFGHPIPGFHRPTGQYRTPARENYASFVQVVRRWGEQVSLVTDAKTAAYGLWSTGHGMVMLELTGNAPREGREKRYTVTIDALMHGLIADA</sequence>
<protein>
    <submittedName>
        <fullName evidence="6">TetR/AcrR family transcriptional regulator</fullName>
    </submittedName>
</protein>